<keyword evidence="6" id="KW-1185">Reference proteome</keyword>
<dbReference type="InterPro" id="IPR005133">
    <property type="entry name" value="PhaG_MnhG_YufB"/>
</dbReference>
<reference evidence="6" key="2">
    <citation type="submission" date="2016-01" db="EMBL/GenBank/DDBJ databases">
        <authorList>
            <person name="Poehlein A."/>
            <person name="Schlien K."/>
            <person name="Gottschalk G."/>
            <person name="Buckel W."/>
            <person name="Daniel R."/>
        </authorList>
    </citation>
    <scope>NUCLEOTIDE SEQUENCE [LARGE SCALE GENOMIC DNA]</scope>
    <source>
        <strain evidence="6">X2</strain>
    </source>
</reference>
<organism evidence="5 7">
    <name type="scientific">Anaerotignum propionicum DSM 1682</name>
    <dbReference type="NCBI Taxonomy" id="991789"/>
    <lineage>
        <taxon>Bacteria</taxon>
        <taxon>Bacillati</taxon>
        <taxon>Bacillota</taxon>
        <taxon>Clostridia</taxon>
        <taxon>Lachnospirales</taxon>
        <taxon>Anaerotignaceae</taxon>
        <taxon>Anaerotignum</taxon>
    </lineage>
</organism>
<reference evidence="7" key="3">
    <citation type="submission" date="2016-11" db="EMBL/GenBank/DDBJ databases">
        <authorList>
            <person name="Jaros S."/>
            <person name="Januszkiewicz K."/>
            <person name="Wedrychowicz H."/>
        </authorList>
    </citation>
    <scope>NUCLEOTIDE SEQUENCE [LARGE SCALE GENOMIC DNA]</scope>
    <source>
        <strain evidence="7">DSM 1682</strain>
    </source>
</reference>
<dbReference type="NCBIfam" id="TIGR01300">
    <property type="entry name" value="CPA3_mnhG_phaG"/>
    <property type="match status" value="1"/>
</dbReference>
<gene>
    <name evidence="4" type="primary">mrpG</name>
    <name evidence="4" type="ORF">CPRO_12890</name>
    <name evidence="5" type="ORF">SAMN02745151_01701</name>
</gene>
<reference evidence="4 6" key="1">
    <citation type="journal article" date="2016" name="Genome Announc.">
        <title>Complete Genome Sequence of the Amino Acid-Fermenting Clostridium propionicum X2 (DSM 1682).</title>
        <authorList>
            <person name="Poehlein A."/>
            <person name="Schlien K."/>
            <person name="Chowdhury N.P."/>
            <person name="Gottschalk G."/>
            <person name="Buckel W."/>
            <person name="Daniel R."/>
        </authorList>
    </citation>
    <scope>NUCLEOTIDE SEQUENCE [LARGE SCALE GENOMIC DNA]</scope>
    <source>
        <strain evidence="4 6">X2</strain>
    </source>
</reference>
<dbReference type="AlphaFoldDB" id="A0A0X1U7H6"/>
<dbReference type="KEGG" id="cpro:CPRO_12890"/>
<evidence type="ECO:0000256" key="1">
    <source>
        <dbReference type="ARBA" id="ARBA00004141"/>
    </source>
</evidence>
<keyword evidence="3" id="KW-1133">Transmembrane helix</keyword>
<reference evidence="5" key="4">
    <citation type="submission" date="2016-11" db="EMBL/GenBank/DDBJ databases">
        <authorList>
            <person name="Varghese N."/>
            <person name="Submissions S."/>
        </authorList>
    </citation>
    <scope>NUCLEOTIDE SEQUENCE</scope>
    <source>
        <strain evidence="5">DSM 1682</strain>
    </source>
</reference>
<dbReference type="EMBL" id="FQUA01000006">
    <property type="protein sequence ID" value="SHE75599.1"/>
    <property type="molecule type" value="Genomic_DNA"/>
</dbReference>
<feature type="transmembrane region" description="Helical" evidence="3">
    <location>
        <begin position="45"/>
        <end position="74"/>
    </location>
</feature>
<dbReference type="PANTHER" id="PTHR34703:SF1">
    <property type="entry name" value="ANTIPORTER SUBUNIT MNHG2-RELATED"/>
    <property type="match status" value="1"/>
</dbReference>
<dbReference type="GO" id="GO:0015385">
    <property type="term" value="F:sodium:proton antiporter activity"/>
    <property type="evidence" value="ECO:0007669"/>
    <property type="project" value="TreeGrafter"/>
</dbReference>
<evidence type="ECO:0000313" key="4">
    <source>
        <dbReference type="EMBL" id="AMJ40882.1"/>
    </source>
</evidence>
<comment type="similarity">
    <text evidence="2">Belongs to the CPA3 antiporters (TC 2.A.63) subunit G family.</text>
</comment>
<dbReference type="RefSeq" id="WP_066049203.1">
    <property type="nucleotide sequence ID" value="NZ_CP014223.1"/>
</dbReference>
<dbReference type="OrthoDB" id="9806575at2"/>
<dbReference type="PANTHER" id="PTHR34703">
    <property type="entry name" value="ANTIPORTER SUBUNIT MNHG2-RELATED"/>
    <property type="match status" value="1"/>
</dbReference>
<accession>A0A0X1U7H6</accession>
<proteinExistence type="inferred from homology"/>
<evidence type="ECO:0000313" key="6">
    <source>
        <dbReference type="Proteomes" id="UP000068026"/>
    </source>
</evidence>
<evidence type="ECO:0000256" key="3">
    <source>
        <dbReference type="SAM" id="Phobius"/>
    </source>
</evidence>
<comment type="subcellular location">
    <subcellularLocation>
        <location evidence="1">Membrane</location>
        <topology evidence="1">Multi-pass membrane protein</topology>
    </subcellularLocation>
</comment>
<name>A0A0X1U7H6_ANAPI</name>
<dbReference type="Proteomes" id="UP000184204">
    <property type="component" value="Unassembled WGS sequence"/>
</dbReference>
<evidence type="ECO:0000313" key="7">
    <source>
        <dbReference type="Proteomes" id="UP000184204"/>
    </source>
</evidence>
<evidence type="ECO:0000256" key="2">
    <source>
        <dbReference type="ARBA" id="ARBA00008404"/>
    </source>
</evidence>
<dbReference type="Proteomes" id="UP000068026">
    <property type="component" value="Chromosome"/>
</dbReference>
<dbReference type="EMBL" id="CP014223">
    <property type="protein sequence ID" value="AMJ40882.1"/>
    <property type="molecule type" value="Genomic_DNA"/>
</dbReference>
<sequence>MREILATFFIIAGLIVFLFSVIGVFRFKYVLNRIHAAALGDTLGLVLIVIGVMILTLDFFAIAKLFLIILFFWLSSPIATHSIAKVEVLTNKNYEERVHEK</sequence>
<dbReference type="Pfam" id="PF03334">
    <property type="entry name" value="PhaG_MnhG_YufB"/>
    <property type="match status" value="1"/>
</dbReference>
<evidence type="ECO:0000313" key="5">
    <source>
        <dbReference type="EMBL" id="SHE75599.1"/>
    </source>
</evidence>
<protein>
    <submittedName>
        <fullName evidence="5">Multicomponent Na+:H+ antiporter subunit G</fullName>
    </submittedName>
    <submittedName>
        <fullName evidence="4">Na(+)/H(+) antiporter subunit G</fullName>
    </submittedName>
</protein>
<keyword evidence="3" id="KW-0812">Transmembrane</keyword>
<keyword evidence="3" id="KW-0472">Membrane</keyword>
<feature type="transmembrane region" description="Helical" evidence="3">
    <location>
        <begin position="6"/>
        <end position="25"/>
    </location>
</feature>